<dbReference type="InterPro" id="IPR023591">
    <property type="entry name" value="Ribosomal_uS2_flav_dom_sf"/>
</dbReference>
<dbReference type="PRINTS" id="PR00395">
    <property type="entry name" value="RIBOSOMALS2"/>
</dbReference>
<feature type="compositionally biased region" description="Basic and acidic residues" evidence="2">
    <location>
        <begin position="132"/>
        <end position="141"/>
    </location>
</feature>
<organism evidence="3 4">
    <name type="scientific">Knufia fluminis</name>
    <dbReference type="NCBI Taxonomy" id="191047"/>
    <lineage>
        <taxon>Eukaryota</taxon>
        <taxon>Fungi</taxon>
        <taxon>Dikarya</taxon>
        <taxon>Ascomycota</taxon>
        <taxon>Pezizomycotina</taxon>
        <taxon>Eurotiomycetes</taxon>
        <taxon>Chaetothyriomycetidae</taxon>
        <taxon>Chaetothyriales</taxon>
        <taxon>Trichomeriaceae</taxon>
        <taxon>Knufia</taxon>
    </lineage>
</organism>
<dbReference type="GO" id="GO:0003735">
    <property type="term" value="F:structural constituent of ribosome"/>
    <property type="evidence" value="ECO:0007669"/>
    <property type="project" value="InterPro"/>
</dbReference>
<comment type="similarity">
    <text evidence="1">Belongs to the universal ribosomal protein uS2 family.</text>
</comment>
<proteinExistence type="inferred from homology"/>
<dbReference type="Pfam" id="PF00318">
    <property type="entry name" value="Ribosomal_S2"/>
    <property type="match status" value="1"/>
</dbReference>
<dbReference type="SUPFAM" id="SSF52313">
    <property type="entry name" value="Ribosomal protein S2"/>
    <property type="match status" value="1"/>
</dbReference>
<dbReference type="PANTHER" id="PTHR12534:SF0">
    <property type="entry name" value="SMALL RIBOSOMAL SUBUNIT PROTEIN US2M"/>
    <property type="match status" value="1"/>
</dbReference>
<feature type="region of interest" description="Disordered" evidence="2">
    <location>
        <begin position="109"/>
        <end position="148"/>
    </location>
</feature>
<evidence type="ECO:0000313" key="3">
    <source>
        <dbReference type="EMBL" id="KAK5957823.1"/>
    </source>
</evidence>
<keyword evidence="4" id="KW-1185">Reference proteome</keyword>
<dbReference type="CDD" id="cd01425">
    <property type="entry name" value="RPS2"/>
    <property type="match status" value="1"/>
</dbReference>
<gene>
    <name evidence="3" type="ORF">OHC33_001012</name>
</gene>
<accession>A0AAN8F6J2</accession>
<dbReference type="GO" id="GO:0006412">
    <property type="term" value="P:translation"/>
    <property type="evidence" value="ECO:0007669"/>
    <property type="project" value="InterPro"/>
</dbReference>
<feature type="region of interest" description="Disordered" evidence="2">
    <location>
        <begin position="32"/>
        <end position="86"/>
    </location>
</feature>
<name>A0AAN8F6J2_9EURO</name>
<sequence length="418" mass="45815">MVLRQTIIRHGRTVVSSSTKCIQRSRSYATSYNINNPQHRQSERDHQPIRSIPGHPDDPSSLLDAIGHEGTPGTAPIEGSVSSSADDISSLRGQVLSYVASQNSGAIPSPKSFLEQQNALPPPPYESPEALEASREAHRELTSSGSTQSHIYQPWTILQNPPTPDQVTLPMLLANQCHLGHATALWHPGNSTYIFGIRENIHIISLEITLSYLRRAAKVVQEVARRGGIILFVGTRKAMRDVVVNSATLAGGYHIFQRWIPGSLTNGQQILDRCAVKVVNAADEELEQYREPLKSSSRAVLRPDLVVCLNPLENEVCLHECGLYNVPTIGIVDTDVNPAWVTYPIPANDDSPRSVALISGALARAGEQGQMLRREEGLQGKTTYDTRGVQRYLQGMGEIAGLDVQERGKQGKADKDFD</sequence>
<dbReference type="InterPro" id="IPR005706">
    <property type="entry name" value="Ribosomal_uS2_bac/mit/plastid"/>
</dbReference>
<comment type="caution">
    <text evidence="3">The sequence shown here is derived from an EMBL/GenBank/DDBJ whole genome shotgun (WGS) entry which is preliminary data.</text>
</comment>
<evidence type="ECO:0000313" key="4">
    <source>
        <dbReference type="Proteomes" id="UP001316803"/>
    </source>
</evidence>
<evidence type="ECO:0000256" key="1">
    <source>
        <dbReference type="ARBA" id="ARBA00006242"/>
    </source>
</evidence>
<dbReference type="PANTHER" id="PTHR12534">
    <property type="entry name" value="30S RIBOSOMAL PROTEIN S2 PROKARYOTIC AND ORGANELLAR"/>
    <property type="match status" value="1"/>
</dbReference>
<dbReference type="NCBIfam" id="TIGR01011">
    <property type="entry name" value="rpsB_bact"/>
    <property type="match status" value="1"/>
</dbReference>
<dbReference type="AlphaFoldDB" id="A0AAN8F6J2"/>
<dbReference type="Gene3D" id="3.40.50.10490">
    <property type="entry name" value="Glucose-6-phosphate isomerase like protein, domain 1"/>
    <property type="match status" value="1"/>
</dbReference>
<dbReference type="InterPro" id="IPR001865">
    <property type="entry name" value="Ribosomal_uS2"/>
</dbReference>
<dbReference type="GO" id="GO:0005763">
    <property type="term" value="C:mitochondrial small ribosomal subunit"/>
    <property type="evidence" value="ECO:0007669"/>
    <property type="project" value="TreeGrafter"/>
</dbReference>
<dbReference type="HAMAP" id="MF_00291_B">
    <property type="entry name" value="Ribosomal_uS2_B"/>
    <property type="match status" value="1"/>
</dbReference>
<dbReference type="EMBL" id="JAKLMC020000002">
    <property type="protein sequence ID" value="KAK5957823.1"/>
    <property type="molecule type" value="Genomic_DNA"/>
</dbReference>
<dbReference type="Proteomes" id="UP001316803">
    <property type="component" value="Unassembled WGS sequence"/>
</dbReference>
<protein>
    <recommendedName>
        <fullName evidence="5">Ribosomal protein S2</fullName>
    </recommendedName>
</protein>
<reference evidence="3 4" key="1">
    <citation type="submission" date="2022-12" db="EMBL/GenBank/DDBJ databases">
        <title>Genomic features and morphological characterization of a novel Knufia sp. strain isolated from spacecraft assembly facility.</title>
        <authorList>
            <person name="Teixeira M."/>
            <person name="Chander A.M."/>
            <person name="Stajich J.E."/>
            <person name="Venkateswaran K."/>
        </authorList>
    </citation>
    <scope>NUCLEOTIDE SEQUENCE [LARGE SCALE GENOMIC DNA]</scope>
    <source>
        <strain evidence="3 4">FJI-L2-BK-P2</strain>
    </source>
</reference>
<evidence type="ECO:0000256" key="2">
    <source>
        <dbReference type="SAM" id="MobiDB-lite"/>
    </source>
</evidence>
<evidence type="ECO:0008006" key="5">
    <source>
        <dbReference type="Google" id="ProtNLM"/>
    </source>
</evidence>